<dbReference type="Proteomes" id="UP000516437">
    <property type="component" value="Unassembled WGS sequence"/>
</dbReference>
<name>A0A6A1UKY3_9ROSI</name>
<organism evidence="2 3">
    <name type="scientific">Morella rubra</name>
    <name type="common">Chinese bayberry</name>
    <dbReference type="NCBI Taxonomy" id="262757"/>
    <lineage>
        <taxon>Eukaryota</taxon>
        <taxon>Viridiplantae</taxon>
        <taxon>Streptophyta</taxon>
        <taxon>Embryophyta</taxon>
        <taxon>Tracheophyta</taxon>
        <taxon>Spermatophyta</taxon>
        <taxon>Magnoliopsida</taxon>
        <taxon>eudicotyledons</taxon>
        <taxon>Gunneridae</taxon>
        <taxon>Pentapetalae</taxon>
        <taxon>rosids</taxon>
        <taxon>fabids</taxon>
        <taxon>Fagales</taxon>
        <taxon>Myricaceae</taxon>
        <taxon>Morella</taxon>
    </lineage>
</organism>
<proteinExistence type="predicted"/>
<dbReference type="AlphaFoldDB" id="A0A6A1UKY3"/>
<sequence length="125" mass="14944">MDFAKPCRSRSASEGKWTSKDAQENFEKMEALQLQYESEGKLYTKVEIFAEIGGGQIEIEEMRVRQMEYEAILVKRSEMEQTMREHQQIMESSNEERRRASEHDTGSRKWNLAEQEEWRMQLMEQ</sequence>
<evidence type="ECO:0000313" key="2">
    <source>
        <dbReference type="EMBL" id="KAB1199790.1"/>
    </source>
</evidence>
<feature type="region of interest" description="Disordered" evidence="1">
    <location>
        <begin position="82"/>
        <end position="112"/>
    </location>
</feature>
<keyword evidence="3" id="KW-1185">Reference proteome</keyword>
<dbReference type="OrthoDB" id="1564766at2759"/>
<protein>
    <submittedName>
        <fullName evidence="2">Uncharacterized protein</fullName>
    </submittedName>
</protein>
<feature type="compositionally biased region" description="Basic and acidic residues" evidence="1">
    <location>
        <begin position="82"/>
        <end position="107"/>
    </location>
</feature>
<evidence type="ECO:0000313" key="3">
    <source>
        <dbReference type="Proteomes" id="UP000516437"/>
    </source>
</evidence>
<accession>A0A6A1UKY3</accession>
<gene>
    <name evidence="2" type="ORF">CJ030_MR0G013387</name>
</gene>
<feature type="compositionally biased region" description="Basic and acidic residues" evidence="1">
    <location>
        <begin position="11"/>
        <end position="21"/>
    </location>
</feature>
<comment type="caution">
    <text evidence="2">The sequence shown here is derived from an EMBL/GenBank/DDBJ whole genome shotgun (WGS) entry which is preliminary data.</text>
</comment>
<feature type="region of interest" description="Disordered" evidence="1">
    <location>
        <begin position="1"/>
        <end position="21"/>
    </location>
</feature>
<evidence type="ECO:0000256" key="1">
    <source>
        <dbReference type="SAM" id="MobiDB-lite"/>
    </source>
</evidence>
<reference evidence="2 3" key="1">
    <citation type="journal article" date="2019" name="Plant Biotechnol. J.">
        <title>The red bayberry genome and genetic basis of sex determination.</title>
        <authorList>
            <person name="Jia H.M."/>
            <person name="Jia H.J."/>
            <person name="Cai Q.L."/>
            <person name="Wang Y."/>
            <person name="Zhao H.B."/>
            <person name="Yang W.F."/>
            <person name="Wang G.Y."/>
            <person name="Li Y.H."/>
            <person name="Zhan D.L."/>
            <person name="Shen Y.T."/>
            <person name="Niu Q.F."/>
            <person name="Chang L."/>
            <person name="Qiu J."/>
            <person name="Zhao L."/>
            <person name="Xie H.B."/>
            <person name="Fu W.Y."/>
            <person name="Jin J."/>
            <person name="Li X.W."/>
            <person name="Jiao Y."/>
            <person name="Zhou C.C."/>
            <person name="Tu T."/>
            <person name="Chai C.Y."/>
            <person name="Gao J.L."/>
            <person name="Fan L.J."/>
            <person name="van de Weg E."/>
            <person name="Wang J.Y."/>
            <person name="Gao Z.S."/>
        </authorList>
    </citation>
    <scope>NUCLEOTIDE SEQUENCE [LARGE SCALE GENOMIC DNA]</scope>
    <source>
        <tissue evidence="2">Leaves</tissue>
    </source>
</reference>
<dbReference type="EMBL" id="RXIC02000415">
    <property type="protein sequence ID" value="KAB1199790.1"/>
    <property type="molecule type" value="Genomic_DNA"/>
</dbReference>